<comment type="caution">
    <text evidence="2">The sequence shown here is derived from an EMBL/GenBank/DDBJ whole genome shotgun (WGS) entry which is preliminary data.</text>
</comment>
<feature type="region of interest" description="Disordered" evidence="1">
    <location>
        <begin position="47"/>
        <end position="82"/>
    </location>
</feature>
<reference evidence="3" key="1">
    <citation type="submission" date="2023-07" db="EMBL/GenBank/DDBJ databases">
        <title>30 novel species of actinomycetes from the DSMZ collection.</title>
        <authorList>
            <person name="Nouioui I."/>
        </authorList>
    </citation>
    <scope>NUCLEOTIDE SEQUENCE [LARGE SCALE GENOMIC DNA]</scope>
    <source>
        <strain evidence="3">DSM 44938</strain>
    </source>
</reference>
<protein>
    <submittedName>
        <fullName evidence="2">Uncharacterized protein</fullName>
    </submittedName>
</protein>
<evidence type="ECO:0000313" key="2">
    <source>
        <dbReference type="EMBL" id="MDT0346763.1"/>
    </source>
</evidence>
<gene>
    <name evidence="2" type="ORF">RM590_29890</name>
</gene>
<dbReference type="Proteomes" id="UP001183246">
    <property type="component" value="Unassembled WGS sequence"/>
</dbReference>
<organism evidence="2 3">
    <name type="scientific">Streptomyces litchfieldiae</name>
    <dbReference type="NCBI Taxonomy" id="3075543"/>
    <lineage>
        <taxon>Bacteria</taxon>
        <taxon>Bacillati</taxon>
        <taxon>Actinomycetota</taxon>
        <taxon>Actinomycetes</taxon>
        <taxon>Kitasatosporales</taxon>
        <taxon>Streptomycetaceae</taxon>
        <taxon>Streptomyces</taxon>
    </lineage>
</organism>
<accession>A0ABU2N114</accession>
<proteinExistence type="predicted"/>
<evidence type="ECO:0000313" key="3">
    <source>
        <dbReference type="Proteomes" id="UP001183246"/>
    </source>
</evidence>
<sequence>MRYRITSPTPGARGRVAGVAFTDGRATIDDPPAGALLYFRRRGYTVEQLDDTGPPGTRKTATDDGPPGTKPAGRSPARTRRG</sequence>
<dbReference type="EMBL" id="JAVREL010000023">
    <property type="protein sequence ID" value="MDT0346763.1"/>
    <property type="molecule type" value="Genomic_DNA"/>
</dbReference>
<keyword evidence="3" id="KW-1185">Reference proteome</keyword>
<name>A0ABU2N114_9ACTN</name>
<dbReference type="RefSeq" id="WP_311707880.1">
    <property type="nucleotide sequence ID" value="NZ_JAVREL010000023.1"/>
</dbReference>
<evidence type="ECO:0000256" key="1">
    <source>
        <dbReference type="SAM" id="MobiDB-lite"/>
    </source>
</evidence>